<dbReference type="SUPFAM" id="SSF48024">
    <property type="entry name" value="N-terminal domain of DnaB helicase"/>
    <property type="match status" value="1"/>
</dbReference>
<dbReference type="Gene3D" id="3.40.50.300">
    <property type="entry name" value="P-loop containing nucleotide triphosphate hydrolases"/>
    <property type="match status" value="1"/>
</dbReference>
<dbReference type="GO" id="GO:0003677">
    <property type="term" value="F:DNA binding"/>
    <property type="evidence" value="ECO:0007669"/>
    <property type="project" value="UniProtKB-UniRule"/>
</dbReference>
<dbReference type="InterPro" id="IPR027417">
    <property type="entry name" value="P-loop_NTPase"/>
</dbReference>
<keyword evidence="9" id="KW-0413">Isomerase</keyword>
<dbReference type="SUPFAM" id="SSF52540">
    <property type="entry name" value="P-loop containing nucleoside triphosphate hydrolases"/>
    <property type="match status" value="1"/>
</dbReference>
<dbReference type="GO" id="GO:0005524">
    <property type="term" value="F:ATP binding"/>
    <property type="evidence" value="ECO:0007669"/>
    <property type="project" value="UniProtKB-UniRule"/>
</dbReference>
<dbReference type="AlphaFoldDB" id="A0A0X7K279"/>
<evidence type="ECO:0000256" key="1">
    <source>
        <dbReference type="ARBA" id="ARBA00008428"/>
    </source>
</evidence>
<keyword evidence="7 12" id="KW-0067">ATP-binding</keyword>
<dbReference type="GO" id="GO:1990077">
    <property type="term" value="C:primosome complex"/>
    <property type="evidence" value="ECO:0007669"/>
    <property type="project" value="UniProtKB-UniRule"/>
</dbReference>
<evidence type="ECO:0000256" key="4">
    <source>
        <dbReference type="ARBA" id="ARBA00022741"/>
    </source>
</evidence>
<dbReference type="PANTHER" id="PTHR30153:SF2">
    <property type="entry name" value="REPLICATIVE DNA HELICASE"/>
    <property type="match status" value="1"/>
</dbReference>
<comment type="caution">
    <text evidence="14">The sequence shown here is derived from an EMBL/GenBank/DDBJ whole genome shotgun (WGS) entry which is preliminary data.</text>
</comment>
<dbReference type="GO" id="GO:0006269">
    <property type="term" value="P:DNA replication, synthesis of primer"/>
    <property type="evidence" value="ECO:0007669"/>
    <property type="project" value="UniProtKB-UniRule"/>
</dbReference>
<evidence type="ECO:0000256" key="7">
    <source>
        <dbReference type="ARBA" id="ARBA00022840"/>
    </source>
</evidence>
<dbReference type="InterPro" id="IPR016136">
    <property type="entry name" value="DNA_helicase_N/primase_C"/>
</dbReference>
<dbReference type="GO" id="GO:0016887">
    <property type="term" value="F:ATP hydrolysis activity"/>
    <property type="evidence" value="ECO:0007669"/>
    <property type="project" value="RHEA"/>
</dbReference>
<sequence length="448" mass="49551">MSFLDLAPPHSVEAEQGVIGGLMLDNSTWDLIADIISVDDFFRRDHRLIYQAIKQLASRSSPIDVVTVLESLDEPDEVGGLSYLAELAKNTPSVANISTYAAIVRERSHLRRLVMLGYECSREASSSQAKSAEVQDLIEQKLFLLGQDRSRSDFVNMKQTLMEVVERIDYHFNEGDSITGVPSGLDAMDQVTGGFQDADLIVIAARPSMGKTSLALSVVDAVLQQKPTNTVQIYSQEMSAHALMFRLIAILGELNLANLMRGQLRDEDWPKVIAAVGRINGYGERLIIDDTASLTPSVLRSKVRRAARRAGMPRLIMVDYLQLMRLDGKENRNLEIAGITASLKALAKEFNCPVIALSQLNRSVEQRADKRPSNSDLRESGAIEQDADVIMFIYRDEVYRPESADSGVAEIIFGKYRNGPTGTVRVAFAPDQARFANLPKGYEAGDLR</sequence>
<gene>
    <name evidence="14" type="ORF">AWV77_20055</name>
</gene>
<evidence type="ECO:0000256" key="6">
    <source>
        <dbReference type="ARBA" id="ARBA00022806"/>
    </source>
</evidence>
<keyword evidence="2 12" id="KW-0639">Primosome</keyword>
<dbReference type="Pfam" id="PF03796">
    <property type="entry name" value="DnaB_C"/>
    <property type="match status" value="1"/>
</dbReference>
<evidence type="ECO:0000256" key="9">
    <source>
        <dbReference type="ARBA" id="ARBA00023235"/>
    </source>
</evidence>
<keyword evidence="8 12" id="KW-0238">DNA-binding</keyword>
<dbReference type="Proteomes" id="UP000067111">
    <property type="component" value="Unassembled WGS sequence"/>
</dbReference>
<dbReference type="CDD" id="cd00984">
    <property type="entry name" value="DnaB_C"/>
    <property type="match status" value="1"/>
</dbReference>
<comment type="function">
    <text evidence="12">The main replicative DNA helicase, it participates in initiation and elongation during chromosome replication. Travels ahead of the DNA replisome, separating dsDNA into templates for DNA synthesis. A processive ATP-dependent 5'-3' DNA helicase it has DNA-dependent ATPase activity.</text>
</comment>
<keyword evidence="3 12" id="KW-0235">DNA replication</keyword>
<dbReference type="GO" id="GO:0043139">
    <property type="term" value="F:5'-3' DNA helicase activity"/>
    <property type="evidence" value="ECO:0007669"/>
    <property type="project" value="UniProtKB-EC"/>
</dbReference>
<dbReference type="PROSITE" id="PS51199">
    <property type="entry name" value="SF4_HELICASE"/>
    <property type="match status" value="1"/>
</dbReference>
<dbReference type="Gene3D" id="1.10.860.10">
    <property type="entry name" value="DNAb Helicase, Chain A"/>
    <property type="match status" value="1"/>
</dbReference>
<dbReference type="NCBIfam" id="TIGR00665">
    <property type="entry name" value="DnaB"/>
    <property type="match status" value="1"/>
</dbReference>
<keyword evidence="6 12" id="KW-0347">Helicase</keyword>
<dbReference type="InterPro" id="IPR007693">
    <property type="entry name" value="DNA_helicase_DnaB-like_N"/>
</dbReference>
<dbReference type="RefSeq" id="WP_060755921.1">
    <property type="nucleotide sequence ID" value="NZ_LRMR01000030.1"/>
</dbReference>
<feature type="domain" description="SF4 helicase" evidence="13">
    <location>
        <begin position="174"/>
        <end position="442"/>
    </location>
</feature>
<reference evidence="15" key="1">
    <citation type="submission" date="2016-01" db="EMBL/GenBank/DDBJ databases">
        <authorList>
            <person name="Gamez R.M."/>
            <person name="Rodriguez F."/>
            <person name="Bernal J.F."/>
            <person name="Agarwala R."/>
            <person name="Landsman D."/>
            <person name="Marino-Ramirez L."/>
        </authorList>
    </citation>
    <scope>NUCLEOTIDE SEQUENCE [LARGE SCALE GENOMIC DNA]</scope>
    <source>
        <strain evidence="15">Ps006</strain>
    </source>
</reference>
<dbReference type="PANTHER" id="PTHR30153">
    <property type="entry name" value="REPLICATIVE DNA HELICASE DNAB"/>
    <property type="match status" value="1"/>
</dbReference>
<dbReference type="GO" id="GO:0005829">
    <property type="term" value="C:cytosol"/>
    <property type="evidence" value="ECO:0007669"/>
    <property type="project" value="TreeGrafter"/>
</dbReference>
<proteinExistence type="inferred from homology"/>
<dbReference type="EMBL" id="LRMR01000030">
    <property type="protein sequence ID" value="KWU48860.1"/>
    <property type="molecule type" value="Genomic_DNA"/>
</dbReference>
<evidence type="ECO:0000313" key="14">
    <source>
        <dbReference type="EMBL" id="KWU48860.1"/>
    </source>
</evidence>
<dbReference type="InterPro" id="IPR036185">
    <property type="entry name" value="DNA_heli_DnaB-like_N_sf"/>
</dbReference>
<comment type="catalytic activity">
    <reaction evidence="10 12">
        <text>ATP + H2O = ADP + phosphate + H(+)</text>
        <dbReference type="Rhea" id="RHEA:13065"/>
        <dbReference type="ChEBI" id="CHEBI:15377"/>
        <dbReference type="ChEBI" id="CHEBI:15378"/>
        <dbReference type="ChEBI" id="CHEBI:30616"/>
        <dbReference type="ChEBI" id="CHEBI:43474"/>
        <dbReference type="ChEBI" id="CHEBI:456216"/>
        <dbReference type="EC" id="5.6.2.3"/>
    </reaction>
</comment>
<keyword evidence="4 12" id="KW-0547">Nucleotide-binding</keyword>
<comment type="similarity">
    <text evidence="1 12">Belongs to the helicase family. DnaB subfamily.</text>
</comment>
<accession>A0A0X7K279</accession>
<dbReference type="EC" id="5.6.2.3" evidence="11 12"/>
<protein>
    <recommendedName>
        <fullName evidence="11 12">Replicative DNA helicase</fullName>
        <ecNumber evidence="11 12">5.6.2.3</ecNumber>
    </recommendedName>
</protein>
<keyword evidence="5 12" id="KW-0378">Hydrolase</keyword>
<dbReference type="OrthoDB" id="9773982at2"/>
<evidence type="ECO:0000256" key="8">
    <source>
        <dbReference type="ARBA" id="ARBA00023125"/>
    </source>
</evidence>
<dbReference type="Pfam" id="PF00772">
    <property type="entry name" value="DnaB"/>
    <property type="match status" value="1"/>
</dbReference>
<evidence type="ECO:0000313" key="15">
    <source>
        <dbReference type="Proteomes" id="UP000067111"/>
    </source>
</evidence>
<evidence type="ECO:0000256" key="12">
    <source>
        <dbReference type="RuleBase" id="RU362085"/>
    </source>
</evidence>
<name>A0A0X7K279_9PSED</name>
<evidence type="ECO:0000256" key="11">
    <source>
        <dbReference type="NCBIfam" id="TIGR00665"/>
    </source>
</evidence>
<evidence type="ECO:0000259" key="13">
    <source>
        <dbReference type="PROSITE" id="PS51199"/>
    </source>
</evidence>
<evidence type="ECO:0000256" key="3">
    <source>
        <dbReference type="ARBA" id="ARBA00022705"/>
    </source>
</evidence>
<evidence type="ECO:0000256" key="2">
    <source>
        <dbReference type="ARBA" id="ARBA00022515"/>
    </source>
</evidence>
<evidence type="ECO:0000256" key="10">
    <source>
        <dbReference type="ARBA" id="ARBA00048954"/>
    </source>
</evidence>
<evidence type="ECO:0000256" key="5">
    <source>
        <dbReference type="ARBA" id="ARBA00022801"/>
    </source>
</evidence>
<dbReference type="InterPro" id="IPR007694">
    <property type="entry name" value="DNA_helicase_DnaB-like_C"/>
</dbReference>
<dbReference type="InterPro" id="IPR007692">
    <property type="entry name" value="DNA_helicase_DnaB"/>
</dbReference>
<organism evidence="14 15">
    <name type="scientific">Pseudomonas palleroniana</name>
    <dbReference type="NCBI Taxonomy" id="191390"/>
    <lineage>
        <taxon>Bacteria</taxon>
        <taxon>Pseudomonadati</taxon>
        <taxon>Pseudomonadota</taxon>
        <taxon>Gammaproteobacteria</taxon>
        <taxon>Pseudomonadales</taxon>
        <taxon>Pseudomonadaceae</taxon>
        <taxon>Pseudomonas</taxon>
    </lineage>
</organism>